<dbReference type="AlphaFoldDB" id="A0A1V0USK7"/>
<organism evidence="1 2">
    <name type="scientific">Paenibacillus larvae subsp. pulvifaciens</name>
    <dbReference type="NCBI Taxonomy" id="1477"/>
    <lineage>
        <taxon>Bacteria</taxon>
        <taxon>Bacillati</taxon>
        <taxon>Bacillota</taxon>
        <taxon>Bacilli</taxon>
        <taxon>Bacillales</taxon>
        <taxon>Paenibacillaceae</taxon>
        <taxon>Paenibacillus</taxon>
    </lineage>
</organism>
<accession>A0A1V0USK7</accession>
<evidence type="ECO:0000313" key="1">
    <source>
        <dbReference type="EMBL" id="ARF68285.1"/>
    </source>
</evidence>
<sequence>MGPVFYNRVHKDIPIQTPVLRPEDGVAKFYEEMFFGFSRPLPIVVGRGLFYGGKESQKR</sequence>
<dbReference type="EMBL" id="CP020557">
    <property type="protein sequence ID" value="ARF68285.1"/>
    <property type="molecule type" value="Genomic_DNA"/>
</dbReference>
<evidence type="ECO:0000313" key="2">
    <source>
        <dbReference type="Proteomes" id="UP000192727"/>
    </source>
</evidence>
<gene>
    <name evidence="1" type="ORF">B7C51_11395</name>
</gene>
<proteinExistence type="predicted"/>
<dbReference type="Proteomes" id="UP000192727">
    <property type="component" value="Chromosome"/>
</dbReference>
<protein>
    <submittedName>
        <fullName evidence="1">Uncharacterized protein</fullName>
    </submittedName>
</protein>
<reference evidence="1 2" key="1">
    <citation type="submission" date="2017-03" db="EMBL/GenBank/DDBJ databases">
        <title>Paenibacillus larvae genome sequencing.</title>
        <authorList>
            <person name="Dingman D.W."/>
        </authorList>
    </citation>
    <scope>NUCLEOTIDE SEQUENCE [LARGE SCALE GENOMIC DNA]</scope>
    <source>
        <strain evidence="1 2">SAG 10367</strain>
    </source>
</reference>
<name>A0A1V0USK7_9BACL</name>